<organism evidence="4 5">
    <name type="scientific">Meloidogyne hapla</name>
    <name type="common">Root-knot nematode worm</name>
    <dbReference type="NCBI Taxonomy" id="6305"/>
    <lineage>
        <taxon>Eukaryota</taxon>
        <taxon>Metazoa</taxon>
        <taxon>Ecdysozoa</taxon>
        <taxon>Nematoda</taxon>
        <taxon>Chromadorea</taxon>
        <taxon>Rhabditida</taxon>
        <taxon>Tylenchina</taxon>
        <taxon>Tylenchomorpha</taxon>
        <taxon>Tylenchoidea</taxon>
        <taxon>Meloidogynidae</taxon>
        <taxon>Meloidogyninae</taxon>
        <taxon>Meloidogyne</taxon>
    </lineage>
</organism>
<accession>A0A1I8BBR6</accession>
<dbReference type="PANTHER" id="PTHR24413">
    <property type="entry name" value="SPECKLE-TYPE POZ PROTEIN"/>
    <property type="match status" value="1"/>
</dbReference>
<dbReference type="CDD" id="cd00121">
    <property type="entry name" value="MATH"/>
    <property type="match status" value="1"/>
</dbReference>
<dbReference type="Gene3D" id="2.60.210.10">
    <property type="entry name" value="Apoptosis, Tumor Necrosis Factor Receptor Associated Protein 2, Chain A"/>
    <property type="match status" value="1"/>
</dbReference>
<dbReference type="AlphaFoldDB" id="A0A1I8BBR6"/>
<evidence type="ECO:0000259" key="2">
    <source>
        <dbReference type="PROSITE" id="PS50097"/>
    </source>
</evidence>
<dbReference type="GO" id="GO:0030163">
    <property type="term" value="P:protein catabolic process"/>
    <property type="evidence" value="ECO:0007669"/>
    <property type="project" value="UniProtKB-ARBA"/>
</dbReference>
<evidence type="ECO:0000313" key="4">
    <source>
        <dbReference type="Proteomes" id="UP000095281"/>
    </source>
</evidence>
<dbReference type="WBParaSite" id="MhA1_Contig187.frz3.fgene1">
    <property type="protein sequence ID" value="MhA1_Contig187.frz3.fgene1"/>
    <property type="gene ID" value="MhA1_Contig187.frz3.fgene1"/>
</dbReference>
<evidence type="ECO:0000313" key="5">
    <source>
        <dbReference type="WBParaSite" id="MhA1_Contig187.frz3.fgene1"/>
    </source>
</evidence>
<feature type="compositionally biased region" description="Low complexity" evidence="1">
    <location>
        <begin position="510"/>
        <end position="546"/>
    </location>
</feature>
<proteinExistence type="predicted"/>
<dbReference type="OMA" id="CEVEFLP"/>
<dbReference type="InterPro" id="IPR000210">
    <property type="entry name" value="BTB/POZ_dom"/>
</dbReference>
<feature type="compositionally biased region" description="Basic residues" evidence="1">
    <location>
        <begin position="559"/>
        <end position="568"/>
    </location>
</feature>
<evidence type="ECO:0000259" key="3">
    <source>
        <dbReference type="PROSITE" id="PS50144"/>
    </source>
</evidence>
<feature type="region of interest" description="Disordered" evidence="1">
    <location>
        <begin position="510"/>
        <end position="568"/>
    </location>
</feature>
<dbReference type="InterPro" id="IPR008974">
    <property type="entry name" value="TRAF-like"/>
</dbReference>
<reference evidence="5" key="1">
    <citation type="submission" date="2016-11" db="UniProtKB">
        <authorList>
            <consortium name="WormBaseParasite"/>
        </authorList>
    </citation>
    <scope>IDENTIFICATION</scope>
</reference>
<dbReference type="InterPro" id="IPR011333">
    <property type="entry name" value="SKP1/BTB/POZ_sf"/>
</dbReference>
<dbReference type="Gene3D" id="3.30.710.10">
    <property type="entry name" value="Potassium Channel Kv1.1, Chain A"/>
    <property type="match status" value="1"/>
</dbReference>
<dbReference type="SMART" id="SM00225">
    <property type="entry name" value="BTB"/>
    <property type="match status" value="1"/>
</dbReference>
<keyword evidence="4" id="KW-1185">Reference proteome</keyword>
<dbReference type="SUPFAM" id="SSF54695">
    <property type="entry name" value="POZ domain"/>
    <property type="match status" value="1"/>
</dbReference>
<dbReference type="SUPFAM" id="SSF49599">
    <property type="entry name" value="TRAF domain-like"/>
    <property type="match status" value="1"/>
</dbReference>
<dbReference type="Pfam" id="PF00651">
    <property type="entry name" value="BTB"/>
    <property type="match status" value="1"/>
</dbReference>
<feature type="domain" description="BTB" evidence="2">
    <location>
        <begin position="223"/>
        <end position="291"/>
    </location>
</feature>
<feature type="domain" description="MATH" evidence="3">
    <location>
        <begin position="46"/>
        <end position="179"/>
    </location>
</feature>
<dbReference type="PROSITE" id="PS50097">
    <property type="entry name" value="BTB"/>
    <property type="match status" value="1"/>
</dbReference>
<evidence type="ECO:0000256" key="1">
    <source>
        <dbReference type="SAM" id="MobiDB-lite"/>
    </source>
</evidence>
<protein>
    <submittedName>
        <fullName evidence="5">BTB domain-containing protein</fullName>
    </submittedName>
</protein>
<dbReference type="Proteomes" id="UP000095281">
    <property type="component" value="Unplaced"/>
</dbReference>
<sequence>MQSGNLRYPPVRFMRIVEPTPNPLNRTSRRLEMMVSKQTTRVAAVSSRLEWRIDHFEKLMKLMKNGQNLISKLSTSKQFACSTCPSVIWELHVYPNGKREEDVNNVSFFLRQVGLQRGEDPVMTEFQIYALDASDCRISVCRDTKDFSNQQGRGKFQVQRDKMLTALRPDGSLLLFCEVEFLPPGIKLNVEKEDDEIVEDANLDSSVWVQESLREMWQQETFTDCIIQVGSARMNAHRCILAQHSVVFRSMFAQKSMLEAQNGQISITDSRPEYVRAMLQFIYTGSVDKSKTENVFVLHMLYLGALENFAEGILAIADKYAVMPLKEQCERYMTSIICAKNIANLCLIADTYFGSYLKKACIKYISANHKTFLRSPEWKELKAVRGQLANELLESVLDQNGSEGIDLSSSFEGGGTTEAITGGGTSGAGGSSSSLNMSTPANLYGVGVFSPTSNISRNNSTSALASFSLNTSGGTSTSSSLPSASNSATASSSLIYAPQPSQSIVCPTQTTTALSSNPTTSSSSSTTNAANNAETASSSSSSSSASQPMQQAEEDSRTPVRKRPRRKI</sequence>
<dbReference type="Pfam" id="PF22486">
    <property type="entry name" value="MATH_2"/>
    <property type="match status" value="1"/>
</dbReference>
<dbReference type="InterPro" id="IPR002083">
    <property type="entry name" value="MATH/TRAF_dom"/>
</dbReference>
<dbReference type="Gene3D" id="1.25.40.420">
    <property type="match status" value="1"/>
</dbReference>
<name>A0A1I8BBR6_MELHA</name>
<dbReference type="PROSITE" id="PS50144">
    <property type="entry name" value="MATH"/>
    <property type="match status" value="1"/>
</dbReference>